<proteinExistence type="predicted"/>
<keyword evidence="3" id="KW-1185">Reference proteome</keyword>
<dbReference type="PANTHER" id="PTHR36302:SF1">
    <property type="entry name" value="COPPER CHAPERONE PCU(A)C"/>
    <property type="match status" value="1"/>
</dbReference>
<sequence>MNRRTTHAARYAHPSPDLRPSRSFARPSIAAVIALSAGLALAGCSGSADAKPKLQVSDAFMPVPTSDMAGGFLTVKNDSKTADKLTKVTSDLSDNVTIHETKNQKMQEVASFDIPANGELDLERGGSHIMFMGLKQKPKQGGKVTVELHFEKADPIKVDLQVKEATYNPKHH</sequence>
<dbReference type="InterPro" id="IPR007410">
    <property type="entry name" value="LpqE-like"/>
</dbReference>
<comment type="caution">
    <text evidence="2">The sequence shown here is derived from an EMBL/GenBank/DDBJ whole genome shotgun (WGS) entry which is preliminary data.</text>
</comment>
<organism evidence="2 3">
    <name type="scientific">Streptomyces violascens</name>
    <dbReference type="NCBI Taxonomy" id="67381"/>
    <lineage>
        <taxon>Bacteria</taxon>
        <taxon>Bacillati</taxon>
        <taxon>Actinomycetota</taxon>
        <taxon>Actinomycetes</taxon>
        <taxon>Kitasatosporales</taxon>
        <taxon>Streptomycetaceae</taxon>
        <taxon>Streptomyces</taxon>
    </lineage>
</organism>
<accession>A0ABQ3QQ53</accession>
<dbReference type="PANTHER" id="PTHR36302">
    <property type="entry name" value="BLR7088 PROTEIN"/>
    <property type="match status" value="1"/>
</dbReference>
<dbReference type="EMBL" id="BNDY01000012">
    <property type="protein sequence ID" value="GHI39393.1"/>
    <property type="molecule type" value="Genomic_DNA"/>
</dbReference>
<feature type="region of interest" description="Disordered" evidence="1">
    <location>
        <begin position="1"/>
        <end position="22"/>
    </location>
</feature>
<evidence type="ECO:0000256" key="1">
    <source>
        <dbReference type="SAM" id="MobiDB-lite"/>
    </source>
</evidence>
<protein>
    <recommendedName>
        <fullName evidence="4">Copper resistance protein CopZ</fullName>
    </recommendedName>
</protein>
<dbReference type="Pfam" id="PF04314">
    <property type="entry name" value="PCuAC"/>
    <property type="match status" value="1"/>
</dbReference>
<gene>
    <name evidence="2" type="ORF">Sviol_38010</name>
</gene>
<evidence type="ECO:0000313" key="3">
    <source>
        <dbReference type="Proteomes" id="UP001050808"/>
    </source>
</evidence>
<name>A0ABQ3QQ53_9ACTN</name>
<evidence type="ECO:0000313" key="2">
    <source>
        <dbReference type="EMBL" id="GHI39393.1"/>
    </source>
</evidence>
<reference evidence="2" key="1">
    <citation type="submission" date="2024-05" db="EMBL/GenBank/DDBJ databases">
        <title>Whole genome shotgun sequence of Streptomyces violascens NBRC 12920.</title>
        <authorList>
            <person name="Komaki H."/>
            <person name="Tamura T."/>
        </authorList>
    </citation>
    <scope>NUCLEOTIDE SEQUENCE</scope>
    <source>
        <strain evidence="2">NBRC 12920</strain>
    </source>
</reference>
<dbReference type="Proteomes" id="UP001050808">
    <property type="component" value="Unassembled WGS sequence"/>
</dbReference>
<evidence type="ECO:0008006" key="4">
    <source>
        <dbReference type="Google" id="ProtNLM"/>
    </source>
</evidence>
<dbReference type="InterPro" id="IPR036182">
    <property type="entry name" value="PCuAC_sf"/>
</dbReference>
<dbReference type="SUPFAM" id="SSF110087">
    <property type="entry name" value="DR1885-like metal-binding protein"/>
    <property type="match status" value="1"/>
</dbReference>
<dbReference type="InterPro" id="IPR058248">
    <property type="entry name" value="Lxx211020-like"/>
</dbReference>
<dbReference type="Gene3D" id="2.60.40.1890">
    <property type="entry name" value="PCu(A)C copper chaperone"/>
    <property type="match status" value="1"/>
</dbReference>